<name>A0AAD0SPK4_9BACT</name>
<evidence type="ECO:0000313" key="3">
    <source>
        <dbReference type="Proteomes" id="UP000263040"/>
    </source>
</evidence>
<dbReference type="KEGG" id="asui:ASUIS_0842"/>
<protein>
    <submittedName>
        <fullName evidence="2">Uncharacterized protein</fullName>
    </submittedName>
</protein>
<reference evidence="2 3" key="1">
    <citation type="submission" date="2018-08" db="EMBL/GenBank/DDBJ databases">
        <title>Complete genome of the Arcobacter suis type strain LMG 26152.</title>
        <authorList>
            <person name="Miller W.G."/>
            <person name="Yee E."/>
            <person name="Bono J.L."/>
        </authorList>
    </citation>
    <scope>NUCLEOTIDE SEQUENCE [LARGE SCALE GENOMIC DNA]</scope>
    <source>
        <strain evidence="2 3">CECT 7833</strain>
    </source>
</reference>
<accession>A0AAD0SPK4</accession>
<dbReference type="AlphaFoldDB" id="A0AAD0SPK4"/>
<sequence length="77" mass="8760">MYWGSDTFGRGKQNNKIEKKTKVSNKPSKIKSKHYKPNENSVNSFIFDLDIKLQIKSSSKKEGSQKIPKNTTKKGGK</sequence>
<proteinExistence type="predicted"/>
<organism evidence="2 3">
    <name type="scientific">Arcobacter suis CECT 7833</name>
    <dbReference type="NCBI Taxonomy" id="663365"/>
    <lineage>
        <taxon>Bacteria</taxon>
        <taxon>Pseudomonadati</taxon>
        <taxon>Campylobacterota</taxon>
        <taxon>Epsilonproteobacteria</taxon>
        <taxon>Campylobacterales</taxon>
        <taxon>Arcobacteraceae</taxon>
        <taxon>Arcobacter</taxon>
    </lineage>
</organism>
<dbReference type="EMBL" id="CP032100">
    <property type="protein sequence ID" value="AXX89333.1"/>
    <property type="molecule type" value="Genomic_DNA"/>
</dbReference>
<evidence type="ECO:0000313" key="2">
    <source>
        <dbReference type="EMBL" id="AXX89333.1"/>
    </source>
</evidence>
<feature type="region of interest" description="Disordered" evidence="1">
    <location>
        <begin position="57"/>
        <end position="77"/>
    </location>
</feature>
<keyword evidence="3" id="KW-1185">Reference proteome</keyword>
<dbReference type="Proteomes" id="UP000263040">
    <property type="component" value="Chromosome"/>
</dbReference>
<gene>
    <name evidence="2" type="ORF">ASUIS_0842</name>
</gene>
<feature type="region of interest" description="Disordered" evidence="1">
    <location>
        <begin position="1"/>
        <end position="37"/>
    </location>
</feature>
<evidence type="ECO:0000256" key="1">
    <source>
        <dbReference type="SAM" id="MobiDB-lite"/>
    </source>
</evidence>